<evidence type="ECO:0000313" key="6">
    <source>
        <dbReference type="Ensembl" id="ENSPMGP00000024910.1"/>
    </source>
</evidence>
<keyword evidence="1 4" id="KW-0732">Signal</keyword>
<dbReference type="GO" id="GO:0005615">
    <property type="term" value="C:extracellular space"/>
    <property type="evidence" value="ECO:0007669"/>
    <property type="project" value="UniProtKB-KW"/>
</dbReference>
<dbReference type="Ensembl" id="ENSPMGT00000026537.1">
    <property type="protein sequence ID" value="ENSPMGP00000024910.1"/>
    <property type="gene ID" value="ENSPMGG00000020123.1"/>
</dbReference>
<gene>
    <name evidence="4" type="primary">IL12B</name>
</gene>
<dbReference type="PANTHER" id="PTHR48485">
    <property type="entry name" value="INTERLEUKIN-12 SUBUNIT BETA-RELATED"/>
    <property type="match status" value="1"/>
</dbReference>
<reference evidence="6" key="2">
    <citation type="submission" date="2025-09" db="UniProtKB">
        <authorList>
            <consortium name="Ensembl"/>
        </authorList>
    </citation>
    <scope>IDENTIFICATION</scope>
</reference>
<dbReference type="PANTHER" id="PTHR48485:SF4">
    <property type="entry name" value="INTERLEUKIN-12 SUBUNIT BETA"/>
    <property type="match status" value="1"/>
</dbReference>
<dbReference type="PIRSF" id="PIRSF038007">
    <property type="entry name" value="IL_12_beta"/>
    <property type="match status" value="1"/>
</dbReference>
<evidence type="ECO:0000259" key="5">
    <source>
        <dbReference type="PROSITE" id="PS50835"/>
    </source>
</evidence>
<dbReference type="GO" id="GO:0004896">
    <property type="term" value="F:cytokine receptor activity"/>
    <property type="evidence" value="ECO:0007669"/>
    <property type="project" value="UniProtKB-UniRule"/>
</dbReference>
<dbReference type="InterPro" id="IPR007110">
    <property type="entry name" value="Ig-like_dom"/>
</dbReference>
<dbReference type="InterPro" id="IPR050676">
    <property type="entry name" value="IL-12"/>
</dbReference>
<keyword evidence="4" id="KW-0202">Cytokine</keyword>
<evidence type="ECO:0000313" key="7">
    <source>
        <dbReference type="Proteomes" id="UP000261520"/>
    </source>
</evidence>
<dbReference type="InterPro" id="IPR013783">
    <property type="entry name" value="Ig-like_fold"/>
</dbReference>
<evidence type="ECO:0000256" key="4">
    <source>
        <dbReference type="RuleBase" id="RU281113"/>
    </source>
</evidence>
<feature type="domain" description="Ig-like" evidence="5">
    <location>
        <begin position="19"/>
        <end position="93"/>
    </location>
</feature>
<dbReference type="InterPro" id="IPR036116">
    <property type="entry name" value="FN3_sf"/>
</dbReference>
<comment type="similarity">
    <text evidence="4">Belongs to the IL-12B family.</text>
</comment>
<comment type="subcellular location">
    <subcellularLocation>
        <location evidence="4">Secreted</location>
    </subcellularLocation>
</comment>
<dbReference type="GO" id="GO:0005125">
    <property type="term" value="F:cytokine activity"/>
    <property type="evidence" value="ECO:0007669"/>
    <property type="project" value="UniProtKB-KW"/>
</dbReference>
<protein>
    <recommendedName>
        <fullName evidence="4">Interleukin-12 subunit beta</fullName>
        <shortName evidence="4">IL-12B</shortName>
    </recommendedName>
    <alternativeName>
        <fullName evidence="4">Cytotoxic lymphocyte maturation factor 40 kDa subunit</fullName>
    </alternativeName>
    <alternativeName>
        <fullName evidence="4">IL-12 subunit p40</fullName>
    </alternativeName>
</protein>
<keyword evidence="4" id="KW-0964">Secreted</keyword>
<sequence length="353" mass="40395">MYFLFLTLWSFLRMASLNPTNVWILRDNVLVLEVTGGAGQHLLRCIHSEDEVSRRPDEGAGIFWKRNGVKIPSVGNVLTVALKETSGRGNYSCHDEDGSFLNHTEVLILEDNGKKMRILEPDHINCSAPNYNGRFQCFWTWDSLRVGKVALVRVGRHNDPNDLRCSEDAEGKQWTCVSSTSNISCSVDPSGNSVSCIDDQQCPYAEEVNVIRITVYLVYDSLLENYSKSFYLSEIVKPGNVRITKVNKKAIEWTYPESWASPNSYFPLTFEIAHLDELHLELTSRTSCWAKLNRRTTTVCFRAKDALSNSEWSEWSPERSVLIRELKRVTARFTHTTRRIRSVERVTSQSERT</sequence>
<dbReference type="STRING" id="409849.ENSPMGP00000024910"/>
<organism evidence="6 7">
    <name type="scientific">Periophthalmus magnuspinnatus</name>
    <dbReference type="NCBI Taxonomy" id="409849"/>
    <lineage>
        <taxon>Eukaryota</taxon>
        <taxon>Metazoa</taxon>
        <taxon>Chordata</taxon>
        <taxon>Craniata</taxon>
        <taxon>Vertebrata</taxon>
        <taxon>Euteleostomi</taxon>
        <taxon>Actinopterygii</taxon>
        <taxon>Neopterygii</taxon>
        <taxon>Teleostei</taxon>
        <taxon>Neoteleostei</taxon>
        <taxon>Acanthomorphata</taxon>
        <taxon>Gobiaria</taxon>
        <taxon>Gobiiformes</taxon>
        <taxon>Gobioidei</taxon>
        <taxon>Gobiidae</taxon>
        <taxon>Oxudercinae</taxon>
        <taxon>Periophthalmus</taxon>
    </lineage>
</organism>
<reference evidence="6" key="1">
    <citation type="submission" date="2025-08" db="UniProtKB">
        <authorList>
            <consortium name="Ensembl"/>
        </authorList>
    </citation>
    <scope>IDENTIFICATION</scope>
</reference>
<keyword evidence="7" id="KW-1185">Reference proteome</keyword>
<name>A0A3B4B7J3_9GOBI</name>
<keyword evidence="3 4" id="KW-0325">Glycoprotein</keyword>
<accession>A0A3B4B7J3</accession>
<dbReference type="AlphaFoldDB" id="A0A3B4B7J3"/>
<dbReference type="PRINTS" id="PR01928">
    <property type="entry name" value="INTRLEUKN12B"/>
</dbReference>
<feature type="signal peptide" evidence="4">
    <location>
        <begin position="1"/>
        <end position="17"/>
    </location>
</feature>
<dbReference type="SUPFAM" id="SSF49265">
    <property type="entry name" value="Fibronectin type III"/>
    <property type="match status" value="1"/>
</dbReference>
<comment type="subunit">
    <text evidence="4">Heterodimer with IL12A; disulfide-linked. The heterodimer is known as interleukin IL-12.</text>
</comment>
<evidence type="ECO:0000256" key="2">
    <source>
        <dbReference type="ARBA" id="ARBA00023157"/>
    </source>
</evidence>
<keyword evidence="4" id="KW-0393">Immunoglobulin domain</keyword>
<keyword evidence="2" id="KW-1015">Disulfide bond</keyword>
<dbReference type="InterPro" id="IPR019482">
    <property type="entry name" value="IL-12_beta_cen-dom"/>
</dbReference>
<feature type="chain" id="PRO_5017106145" description="Interleukin-12 subunit beta" evidence="4">
    <location>
        <begin position="18"/>
        <end position="353"/>
    </location>
</feature>
<dbReference type="InterPro" id="IPR015528">
    <property type="entry name" value="IL-12_beta"/>
</dbReference>
<dbReference type="Proteomes" id="UP000261520">
    <property type="component" value="Unplaced"/>
</dbReference>
<dbReference type="PROSITE" id="PS50835">
    <property type="entry name" value="IG_LIKE"/>
    <property type="match status" value="1"/>
</dbReference>
<evidence type="ECO:0000256" key="1">
    <source>
        <dbReference type="ARBA" id="ARBA00022729"/>
    </source>
</evidence>
<dbReference type="Gene3D" id="2.60.40.10">
    <property type="entry name" value="Immunoglobulins"/>
    <property type="match status" value="2"/>
</dbReference>
<proteinExistence type="inferred from homology"/>
<dbReference type="Pfam" id="PF10420">
    <property type="entry name" value="IL12p40_C"/>
    <property type="match status" value="1"/>
</dbReference>
<evidence type="ECO:0000256" key="3">
    <source>
        <dbReference type="ARBA" id="ARBA00023180"/>
    </source>
</evidence>